<dbReference type="InterPro" id="IPR011060">
    <property type="entry name" value="RibuloseP-bd_barrel"/>
</dbReference>
<evidence type="ECO:0000256" key="2">
    <source>
        <dbReference type="ARBA" id="ARBA00004696"/>
    </source>
</evidence>
<accession>A0A7J5B351</accession>
<gene>
    <name evidence="11" type="primary">trpC</name>
    <name evidence="11" type="ORF">F8O03_08600</name>
</gene>
<dbReference type="RefSeq" id="WP_151423482.1">
    <property type="nucleotide sequence ID" value="NZ_CANKVH010000002.1"/>
</dbReference>
<organism evidence="11 12">
    <name type="scientific">Pseudoclavibacter terrae</name>
    <dbReference type="NCBI Taxonomy" id="1530195"/>
    <lineage>
        <taxon>Bacteria</taxon>
        <taxon>Bacillati</taxon>
        <taxon>Actinomycetota</taxon>
        <taxon>Actinomycetes</taxon>
        <taxon>Micrococcales</taxon>
        <taxon>Microbacteriaceae</taxon>
        <taxon>Pseudoclavibacter</taxon>
    </lineage>
</organism>
<evidence type="ECO:0000256" key="8">
    <source>
        <dbReference type="ARBA" id="ARBA00023141"/>
    </source>
</evidence>
<comment type="pathway">
    <text evidence="2">Amino-acid biosynthesis; L-tryptophan biosynthesis; L-tryptophan from chorismate: step 4/5.</text>
</comment>
<dbReference type="PROSITE" id="PS00614">
    <property type="entry name" value="IGPS"/>
    <property type="match status" value="1"/>
</dbReference>
<dbReference type="AlphaFoldDB" id="A0A7J5B351"/>
<dbReference type="GO" id="GO:0004640">
    <property type="term" value="F:phosphoribosylanthranilate isomerase activity"/>
    <property type="evidence" value="ECO:0007669"/>
    <property type="project" value="TreeGrafter"/>
</dbReference>
<comment type="similarity">
    <text evidence="3">Belongs to the TrpC family.</text>
</comment>
<proteinExistence type="inferred from homology"/>
<dbReference type="NCBIfam" id="NF001369">
    <property type="entry name" value="PRK00278.1-1"/>
    <property type="match status" value="1"/>
</dbReference>
<comment type="catalytic activity">
    <reaction evidence="1">
        <text>1-(2-carboxyphenylamino)-1-deoxy-D-ribulose 5-phosphate + H(+) = (1S,2R)-1-C-(indol-3-yl)glycerol 3-phosphate + CO2 + H2O</text>
        <dbReference type="Rhea" id="RHEA:23476"/>
        <dbReference type="ChEBI" id="CHEBI:15377"/>
        <dbReference type="ChEBI" id="CHEBI:15378"/>
        <dbReference type="ChEBI" id="CHEBI:16526"/>
        <dbReference type="ChEBI" id="CHEBI:58613"/>
        <dbReference type="ChEBI" id="CHEBI:58866"/>
        <dbReference type="EC" id="4.1.1.48"/>
    </reaction>
</comment>
<evidence type="ECO:0000256" key="7">
    <source>
        <dbReference type="ARBA" id="ARBA00022822"/>
    </source>
</evidence>
<keyword evidence="12" id="KW-1185">Reference proteome</keyword>
<sequence>MLESLYHGALEDAAERRERTPARALEARIADVAPALDAYAALARSERVNIIAEVKRASPSRGRLADIPDPAVLAASYERGGAAAISVLTEQRKFLGSLDDLRAVRDTVAVPVLRKEFIAEEYQLLEARACGADLALLIVAGLDQSTLVRLAEFTEQLGMTALVEAHSKDELLRGLDAGARILGVNARNLATFELHPELFGELAPLYPSDVVKVAESAVLEPAHVRRYRDAGADAVLIGEALVTGGDPETTLETFHLA</sequence>
<dbReference type="UniPathway" id="UPA00035">
    <property type="reaction ID" value="UER00043"/>
</dbReference>
<dbReference type="SUPFAM" id="SSF51366">
    <property type="entry name" value="Ribulose-phoshate binding barrel"/>
    <property type="match status" value="1"/>
</dbReference>
<protein>
    <recommendedName>
        <fullName evidence="4">indole-3-glycerol-phosphate synthase</fullName>
        <ecNumber evidence="4">4.1.1.48</ecNumber>
    </recommendedName>
</protein>
<dbReference type="Proteomes" id="UP000490386">
    <property type="component" value="Unassembled WGS sequence"/>
</dbReference>
<keyword evidence="7" id="KW-0822">Tryptophan biosynthesis</keyword>
<dbReference type="GO" id="GO:0000162">
    <property type="term" value="P:L-tryptophan biosynthetic process"/>
    <property type="evidence" value="ECO:0007669"/>
    <property type="project" value="UniProtKB-UniPathway"/>
</dbReference>
<dbReference type="Gene3D" id="3.20.20.70">
    <property type="entry name" value="Aldolase class I"/>
    <property type="match status" value="1"/>
</dbReference>
<evidence type="ECO:0000256" key="5">
    <source>
        <dbReference type="ARBA" id="ARBA00022605"/>
    </source>
</evidence>
<comment type="caution">
    <text evidence="11">The sequence shown here is derived from an EMBL/GenBank/DDBJ whole genome shotgun (WGS) entry which is preliminary data.</text>
</comment>
<evidence type="ECO:0000256" key="6">
    <source>
        <dbReference type="ARBA" id="ARBA00022793"/>
    </source>
</evidence>
<evidence type="ECO:0000256" key="3">
    <source>
        <dbReference type="ARBA" id="ARBA00008737"/>
    </source>
</evidence>
<evidence type="ECO:0000313" key="12">
    <source>
        <dbReference type="Proteomes" id="UP000490386"/>
    </source>
</evidence>
<keyword evidence="5" id="KW-0028">Amino-acid biosynthesis</keyword>
<keyword evidence="9 11" id="KW-0456">Lyase</keyword>
<name>A0A7J5B351_9MICO</name>
<dbReference type="Pfam" id="PF00218">
    <property type="entry name" value="IGPS"/>
    <property type="match status" value="1"/>
</dbReference>
<dbReference type="CDD" id="cd00331">
    <property type="entry name" value="IGPS"/>
    <property type="match status" value="1"/>
</dbReference>
<keyword evidence="8" id="KW-0057">Aromatic amino acid biosynthesis</keyword>
<dbReference type="FunFam" id="3.20.20.70:FF:000024">
    <property type="entry name" value="Indole-3-glycerol phosphate synthase"/>
    <property type="match status" value="1"/>
</dbReference>
<dbReference type="PANTHER" id="PTHR22854">
    <property type="entry name" value="TRYPTOPHAN BIOSYNTHESIS PROTEIN"/>
    <property type="match status" value="1"/>
</dbReference>
<evidence type="ECO:0000259" key="10">
    <source>
        <dbReference type="Pfam" id="PF00218"/>
    </source>
</evidence>
<dbReference type="GO" id="GO:0004425">
    <property type="term" value="F:indole-3-glycerol-phosphate synthase activity"/>
    <property type="evidence" value="ECO:0007669"/>
    <property type="project" value="UniProtKB-EC"/>
</dbReference>
<dbReference type="PANTHER" id="PTHR22854:SF2">
    <property type="entry name" value="INDOLE-3-GLYCEROL-PHOSPHATE SYNTHASE"/>
    <property type="match status" value="1"/>
</dbReference>
<evidence type="ECO:0000313" key="11">
    <source>
        <dbReference type="EMBL" id="KAB1638440.1"/>
    </source>
</evidence>
<keyword evidence="6" id="KW-0210">Decarboxylase</keyword>
<feature type="domain" description="Indole-3-glycerol phosphate synthase" evidence="10">
    <location>
        <begin position="2"/>
        <end position="252"/>
    </location>
</feature>
<reference evidence="11 12" key="1">
    <citation type="submission" date="2019-09" db="EMBL/GenBank/DDBJ databases">
        <title>Phylogeny of genus Pseudoclavibacter and closely related genus.</title>
        <authorList>
            <person name="Li Y."/>
        </authorList>
    </citation>
    <scope>NUCLEOTIDE SEQUENCE [LARGE SCALE GENOMIC DNA]</scope>
    <source>
        <strain evidence="11 12">THG-MD12</strain>
    </source>
</reference>
<dbReference type="InterPro" id="IPR013785">
    <property type="entry name" value="Aldolase_TIM"/>
</dbReference>
<evidence type="ECO:0000256" key="4">
    <source>
        <dbReference type="ARBA" id="ARBA00012362"/>
    </source>
</evidence>
<dbReference type="OrthoDB" id="9804217at2"/>
<dbReference type="InterPro" id="IPR045186">
    <property type="entry name" value="Indole-3-glycerol_P_synth"/>
</dbReference>
<evidence type="ECO:0000256" key="1">
    <source>
        <dbReference type="ARBA" id="ARBA00001633"/>
    </source>
</evidence>
<dbReference type="EC" id="4.1.1.48" evidence="4"/>
<dbReference type="InterPro" id="IPR001468">
    <property type="entry name" value="Indole-3-GlycerolPSynthase_CS"/>
</dbReference>
<dbReference type="EMBL" id="WBJX01000002">
    <property type="protein sequence ID" value="KAB1638440.1"/>
    <property type="molecule type" value="Genomic_DNA"/>
</dbReference>
<dbReference type="InterPro" id="IPR013798">
    <property type="entry name" value="Indole-3-glycerol_P_synth_dom"/>
</dbReference>
<evidence type="ECO:0000256" key="9">
    <source>
        <dbReference type="ARBA" id="ARBA00023239"/>
    </source>
</evidence>